<evidence type="ECO:0000313" key="2">
    <source>
        <dbReference type="EMBL" id="CAI9968734.1"/>
    </source>
</evidence>
<keyword evidence="5" id="KW-1185">Reference proteome</keyword>
<dbReference type="EMBL" id="CAXDID020000004">
    <property type="protein sequence ID" value="CAL5973541.1"/>
    <property type="molecule type" value="Genomic_DNA"/>
</dbReference>
<comment type="caution">
    <text evidence="2">The sequence shown here is derived from an EMBL/GenBank/DDBJ whole genome shotgun (WGS) entry which is preliminary data.</text>
</comment>
<dbReference type="EMBL" id="CATOUU010000531">
    <property type="protein sequence ID" value="CAI9933236.1"/>
    <property type="molecule type" value="Genomic_DNA"/>
</dbReference>
<dbReference type="SUPFAM" id="SSF46689">
    <property type="entry name" value="Homeodomain-like"/>
    <property type="match status" value="1"/>
</dbReference>
<gene>
    <name evidence="1" type="ORF">HINF_LOCUS20881</name>
    <name evidence="3" type="ORF">HINF_LOCUS2427</name>
    <name evidence="2" type="ORF">HINF_LOCUS56379</name>
    <name evidence="4" type="ORF">HINF_LOCUS62020</name>
</gene>
<dbReference type="GO" id="GO:0003677">
    <property type="term" value="F:DNA binding"/>
    <property type="evidence" value="ECO:0007669"/>
    <property type="project" value="UniProtKB-KW"/>
</dbReference>
<evidence type="ECO:0000313" key="1">
    <source>
        <dbReference type="EMBL" id="CAI9933236.1"/>
    </source>
</evidence>
<sequence>MIKKQQNKRLRDKWSKEDDQLMDIAILIFGENICAISQVVISKSQAQVYQRLRYLKERSPKKVVVQLF</sequence>
<keyword evidence="2" id="KW-0371">Homeobox</keyword>
<accession>A0AA86R9X1</accession>
<organism evidence="2">
    <name type="scientific">Hexamita inflata</name>
    <dbReference type="NCBI Taxonomy" id="28002"/>
    <lineage>
        <taxon>Eukaryota</taxon>
        <taxon>Metamonada</taxon>
        <taxon>Diplomonadida</taxon>
        <taxon>Hexamitidae</taxon>
        <taxon>Hexamitinae</taxon>
        <taxon>Hexamita</taxon>
    </lineage>
</organism>
<reference evidence="3 5" key="2">
    <citation type="submission" date="2024-07" db="EMBL/GenBank/DDBJ databases">
        <authorList>
            <person name="Akdeniz Z."/>
        </authorList>
    </citation>
    <scope>NUCLEOTIDE SEQUENCE [LARGE SCALE GENOMIC DNA]</scope>
</reference>
<dbReference type="EMBL" id="CAXDID020000376">
    <property type="protein sequence ID" value="CAL6084056.1"/>
    <property type="molecule type" value="Genomic_DNA"/>
</dbReference>
<keyword evidence="2" id="KW-0238">DNA-binding</keyword>
<protein>
    <submittedName>
        <fullName evidence="2">Homeobox-like domain superfamily</fullName>
    </submittedName>
    <submittedName>
        <fullName evidence="3">Homeobox-like_domain superfamily</fullName>
    </submittedName>
</protein>
<proteinExistence type="predicted"/>
<dbReference type="Proteomes" id="UP001642409">
    <property type="component" value="Unassembled WGS sequence"/>
</dbReference>
<dbReference type="EMBL" id="CATOUU010001047">
    <property type="protein sequence ID" value="CAI9968734.1"/>
    <property type="molecule type" value="Genomic_DNA"/>
</dbReference>
<name>A0AA86R9X1_9EUKA</name>
<dbReference type="AlphaFoldDB" id="A0AA86R9X1"/>
<reference evidence="2" key="1">
    <citation type="submission" date="2023-06" db="EMBL/GenBank/DDBJ databases">
        <authorList>
            <person name="Kurt Z."/>
        </authorList>
    </citation>
    <scope>NUCLEOTIDE SEQUENCE</scope>
</reference>
<evidence type="ECO:0000313" key="5">
    <source>
        <dbReference type="Proteomes" id="UP001642409"/>
    </source>
</evidence>
<dbReference type="Gene3D" id="1.20.58.1880">
    <property type="match status" value="1"/>
</dbReference>
<evidence type="ECO:0000313" key="3">
    <source>
        <dbReference type="EMBL" id="CAL5973541.1"/>
    </source>
</evidence>
<dbReference type="InterPro" id="IPR009057">
    <property type="entry name" value="Homeodomain-like_sf"/>
</dbReference>
<evidence type="ECO:0000313" key="4">
    <source>
        <dbReference type="EMBL" id="CAL6084056.1"/>
    </source>
</evidence>